<feature type="compositionally biased region" description="Low complexity" evidence="4">
    <location>
        <begin position="398"/>
        <end position="407"/>
    </location>
</feature>
<dbReference type="AlphaFoldDB" id="A0AAD8KI24"/>
<reference evidence="6" key="1">
    <citation type="journal article" date="2023" name="bioRxiv">
        <title>Improved chromosome-level genome assembly for marigold (Tagetes erecta).</title>
        <authorList>
            <person name="Jiang F."/>
            <person name="Yuan L."/>
            <person name="Wang S."/>
            <person name="Wang H."/>
            <person name="Xu D."/>
            <person name="Wang A."/>
            <person name="Fan W."/>
        </authorList>
    </citation>
    <scope>NUCLEOTIDE SEQUENCE</scope>
    <source>
        <strain evidence="6">WSJ</strain>
        <tissue evidence="6">Leaf</tissue>
    </source>
</reference>
<dbReference type="GO" id="GO:0030261">
    <property type="term" value="P:chromosome condensation"/>
    <property type="evidence" value="ECO:0007669"/>
    <property type="project" value="TreeGrafter"/>
</dbReference>
<feature type="compositionally biased region" description="Basic residues" evidence="4">
    <location>
        <begin position="449"/>
        <end position="460"/>
    </location>
</feature>
<dbReference type="Pfam" id="PF00538">
    <property type="entry name" value="Linker_histone"/>
    <property type="match status" value="1"/>
</dbReference>
<dbReference type="SUPFAM" id="SSF46785">
    <property type="entry name" value="Winged helix' DNA-binding domain"/>
    <property type="match status" value="1"/>
</dbReference>
<dbReference type="GO" id="GO:0045910">
    <property type="term" value="P:negative regulation of DNA recombination"/>
    <property type="evidence" value="ECO:0007669"/>
    <property type="project" value="TreeGrafter"/>
</dbReference>
<feature type="compositionally biased region" description="Polar residues" evidence="4">
    <location>
        <begin position="211"/>
        <end position="223"/>
    </location>
</feature>
<dbReference type="InterPro" id="IPR036388">
    <property type="entry name" value="WH-like_DNA-bd_sf"/>
</dbReference>
<evidence type="ECO:0000313" key="6">
    <source>
        <dbReference type="EMBL" id="KAK1423129.1"/>
    </source>
</evidence>
<dbReference type="Proteomes" id="UP001229421">
    <property type="component" value="Unassembled WGS sequence"/>
</dbReference>
<dbReference type="GO" id="GO:0000786">
    <property type="term" value="C:nucleosome"/>
    <property type="evidence" value="ECO:0007669"/>
    <property type="project" value="InterPro"/>
</dbReference>
<evidence type="ECO:0000256" key="4">
    <source>
        <dbReference type="SAM" id="MobiDB-lite"/>
    </source>
</evidence>
<organism evidence="6 7">
    <name type="scientific">Tagetes erecta</name>
    <name type="common">African marigold</name>
    <dbReference type="NCBI Taxonomy" id="13708"/>
    <lineage>
        <taxon>Eukaryota</taxon>
        <taxon>Viridiplantae</taxon>
        <taxon>Streptophyta</taxon>
        <taxon>Embryophyta</taxon>
        <taxon>Tracheophyta</taxon>
        <taxon>Spermatophyta</taxon>
        <taxon>Magnoliopsida</taxon>
        <taxon>eudicotyledons</taxon>
        <taxon>Gunneridae</taxon>
        <taxon>Pentapetalae</taxon>
        <taxon>asterids</taxon>
        <taxon>campanulids</taxon>
        <taxon>Asterales</taxon>
        <taxon>Asteraceae</taxon>
        <taxon>Asteroideae</taxon>
        <taxon>Heliantheae alliance</taxon>
        <taxon>Tageteae</taxon>
        <taxon>Tagetes</taxon>
    </lineage>
</organism>
<keyword evidence="3" id="KW-0539">Nucleus</keyword>
<comment type="subcellular location">
    <subcellularLocation>
        <location evidence="1">Nucleus</location>
    </subcellularLocation>
</comment>
<dbReference type="GO" id="GO:0006334">
    <property type="term" value="P:nucleosome assembly"/>
    <property type="evidence" value="ECO:0007669"/>
    <property type="project" value="InterPro"/>
</dbReference>
<feature type="compositionally biased region" description="Basic and acidic residues" evidence="4">
    <location>
        <begin position="430"/>
        <end position="442"/>
    </location>
</feature>
<dbReference type="EMBL" id="JAUHHV010000005">
    <property type="protein sequence ID" value="KAK1423129.1"/>
    <property type="molecule type" value="Genomic_DNA"/>
</dbReference>
<feature type="compositionally biased region" description="Basic and acidic residues" evidence="4">
    <location>
        <begin position="408"/>
        <end position="419"/>
    </location>
</feature>
<name>A0AAD8KI24_TARER</name>
<dbReference type="SMART" id="SM00526">
    <property type="entry name" value="H15"/>
    <property type="match status" value="1"/>
</dbReference>
<evidence type="ECO:0000256" key="2">
    <source>
        <dbReference type="ARBA" id="ARBA00023125"/>
    </source>
</evidence>
<feature type="compositionally biased region" description="Basic residues" evidence="4">
    <location>
        <begin position="468"/>
        <end position="486"/>
    </location>
</feature>
<evidence type="ECO:0000256" key="3">
    <source>
        <dbReference type="ARBA" id="ARBA00023242"/>
    </source>
</evidence>
<dbReference type="GO" id="GO:0031492">
    <property type="term" value="F:nucleosomal DNA binding"/>
    <property type="evidence" value="ECO:0007669"/>
    <property type="project" value="TreeGrafter"/>
</dbReference>
<dbReference type="GO" id="GO:0003690">
    <property type="term" value="F:double-stranded DNA binding"/>
    <property type="evidence" value="ECO:0007669"/>
    <property type="project" value="TreeGrafter"/>
</dbReference>
<protein>
    <recommendedName>
        <fullName evidence="5">H15 domain-containing protein</fullName>
    </recommendedName>
</protein>
<sequence length="486" mass="55347">MEKLKEALIQFTHSNPSLFPNDAGDSYPLLIEQCFPQFFADFQTPNHPPYAAMIYQAIRKLNKKGGSSEKSISKYIKKEYADLPWAHSTLLKHHLEKLCDRKELCTTDKQCYLLAGAESETGKESNSPTKKRKKKKSQSGSETGKKSIRPHKKVKKKEKRVLDVKETIDKEQIGLHNRKRKRKLRLKSKLKSSKRVKKHEISKGTNDEPCEQNQTLEVDSSDIQIEEQNEVGQESHHDNSGSINIDQSQTNNDPGDQQIEEQNEVGQELHHDNSGCVNFEQSQTNNVPDLLQLEESLDPTPVLHRDGKRVWTRSQLKTILKEDKLAVRSELTDSLGCANMPKDKPAIVEDLPNEKLQISRSPSLEKPLIELLKPISSKSMPLSPADEPKTGPSSTEMQDPSSTQQDQQPEKSPVEDEPKCKRRGRRPKHTKPENNEVLDNSKSEAGPSKRQKPLKKGRVGNRKDQLKYKRNGMHNMTRRSSKRTRS</sequence>
<evidence type="ECO:0000256" key="1">
    <source>
        <dbReference type="ARBA" id="ARBA00004123"/>
    </source>
</evidence>
<feature type="compositionally biased region" description="Basic residues" evidence="4">
    <location>
        <begin position="146"/>
        <end position="159"/>
    </location>
</feature>
<comment type="caution">
    <text evidence="6">The sequence shown here is derived from an EMBL/GenBank/DDBJ whole genome shotgun (WGS) entry which is preliminary data.</text>
</comment>
<feature type="compositionally biased region" description="Basic residues" evidence="4">
    <location>
        <begin position="420"/>
        <end position="429"/>
    </location>
</feature>
<feature type="region of interest" description="Disordered" evidence="4">
    <location>
        <begin position="118"/>
        <end position="161"/>
    </location>
</feature>
<feature type="region of interest" description="Disordered" evidence="4">
    <location>
        <begin position="173"/>
        <end position="283"/>
    </location>
</feature>
<evidence type="ECO:0000313" key="7">
    <source>
        <dbReference type="Proteomes" id="UP001229421"/>
    </source>
</evidence>
<dbReference type="Gene3D" id="1.10.10.10">
    <property type="entry name" value="Winged helix-like DNA-binding domain superfamily/Winged helix DNA-binding domain"/>
    <property type="match status" value="1"/>
</dbReference>
<proteinExistence type="predicted"/>
<dbReference type="PANTHER" id="PTHR11467">
    <property type="entry name" value="HISTONE H1"/>
    <property type="match status" value="1"/>
</dbReference>
<feature type="domain" description="H15" evidence="5">
    <location>
        <begin position="46"/>
        <end position="116"/>
    </location>
</feature>
<keyword evidence="2" id="KW-0238">DNA-binding</keyword>
<dbReference type="PROSITE" id="PS51504">
    <property type="entry name" value="H15"/>
    <property type="match status" value="1"/>
</dbReference>
<feature type="region of interest" description="Disordered" evidence="4">
    <location>
        <begin position="338"/>
        <end position="486"/>
    </location>
</feature>
<feature type="compositionally biased region" description="Polar residues" evidence="4">
    <location>
        <begin position="240"/>
        <end position="255"/>
    </location>
</feature>
<dbReference type="InterPro" id="IPR005818">
    <property type="entry name" value="Histone_H1/H5_H15"/>
</dbReference>
<evidence type="ECO:0000259" key="5">
    <source>
        <dbReference type="PROSITE" id="PS51504"/>
    </source>
</evidence>
<dbReference type="InterPro" id="IPR036390">
    <property type="entry name" value="WH_DNA-bd_sf"/>
</dbReference>
<dbReference type="GO" id="GO:0005730">
    <property type="term" value="C:nucleolus"/>
    <property type="evidence" value="ECO:0007669"/>
    <property type="project" value="TreeGrafter"/>
</dbReference>
<feature type="compositionally biased region" description="Basic residues" evidence="4">
    <location>
        <begin position="176"/>
        <end position="198"/>
    </location>
</feature>
<gene>
    <name evidence="6" type="ORF">QVD17_18424</name>
</gene>
<keyword evidence="7" id="KW-1185">Reference proteome</keyword>
<dbReference type="PANTHER" id="PTHR11467:SF109">
    <property type="entry name" value="H15 DOMAIN-CONTAINING PROTEIN"/>
    <property type="match status" value="1"/>
</dbReference>
<accession>A0AAD8KI24</accession>